<dbReference type="EMBL" id="JAPFFL010000003">
    <property type="protein sequence ID" value="KAJ6736376.1"/>
    <property type="molecule type" value="Genomic_DNA"/>
</dbReference>
<dbReference type="InterPro" id="IPR008928">
    <property type="entry name" value="6-hairpin_glycosidase_sf"/>
</dbReference>
<evidence type="ECO:0000313" key="11">
    <source>
        <dbReference type="EMBL" id="KAJ6736376.1"/>
    </source>
</evidence>
<keyword evidence="6 8" id="KW-0326">Glycosidase</keyword>
<dbReference type="InterPro" id="IPR001701">
    <property type="entry name" value="Glyco_hydro_9"/>
</dbReference>
<reference evidence="11" key="1">
    <citation type="submission" date="2022-11" db="EMBL/GenBank/DDBJ databases">
        <authorList>
            <person name="Hyden B.L."/>
            <person name="Feng K."/>
            <person name="Yates T."/>
            <person name="Jawdy S."/>
            <person name="Smart L.B."/>
            <person name="Muchero W."/>
        </authorList>
    </citation>
    <scope>NUCLEOTIDE SEQUENCE</scope>
    <source>
        <tissue evidence="11">Shoot tip</tissue>
    </source>
</reference>
<dbReference type="Pfam" id="PF00759">
    <property type="entry name" value="Glyco_hydro_9"/>
    <property type="match status" value="2"/>
</dbReference>
<evidence type="ECO:0000256" key="5">
    <source>
        <dbReference type="ARBA" id="ARBA00023277"/>
    </source>
</evidence>
<dbReference type="GO" id="GO:0030245">
    <property type="term" value="P:cellulose catabolic process"/>
    <property type="evidence" value="ECO:0007669"/>
    <property type="project" value="UniProtKB-KW"/>
</dbReference>
<dbReference type="PANTHER" id="PTHR22298">
    <property type="entry name" value="ENDO-1,4-BETA-GLUCANASE"/>
    <property type="match status" value="1"/>
</dbReference>
<keyword evidence="7 8" id="KW-0624">Polysaccharide degradation</keyword>
<dbReference type="PROSITE" id="PS00592">
    <property type="entry name" value="GH9_2"/>
    <property type="match status" value="1"/>
</dbReference>
<evidence type="ECO:0000256" key="3">
    <source>
        <dbReference type="ARBA" id="ARBA00022801"/>
    </source>
</evidence>
<evidence type="ECO:0000256" key="8">
    <source>
        <dbReference type="PROSITE-ProRule" id="PRU10059"/>
    </source>
</evidence>
<comment type="similarity">
    <text evidence="2 8 9">Belongs to the glycosyl hydrolase 9 (cellulase E) family.</text>
</comment>
<comment type="caution">
    <text evidence="11">The sequence shown here is derived from an EMBL/GenBank/DDBJ whole genome shotgun (WGS) entry which is preliminary data.</text>
</comment>
<name>A0A9Q0ZJ48_SALVM</name>
<proteinExistence type="inferred from homology"/>
<organism evidence="11 12">
    <name type="scientific">Salix viminalis</name>
    <name type="common">Common osier</name>
    <name type="synonym">Basket willow</name>
    <dbReference type="NCBI Taxonomy" id="40686"/>
    <lineage>
        <taxon>Eukaryota</taxon>
        <taxon>Viridiplantae</taxon>
        <taxon>Streptophyta</taxon>
        <taxon>Embryophyta</taxon>
        <taxon>Tracheophyta</taxon>
        <taxon>Spermatophyta</taxon>
        <taxon>Magnoliopsida</taxon>
        <taxon>eudicotyledons</taxon>
        <taxon>Gunneridae</taxon>
        <taxon>Pentapetalae</taxon>
        <taxon>rosids</taxon>
        <taxon>fabids</taxon>
        <taxon>Malpighiales</taxon>
        <taxon>Salicaceae</taxon>
        <taxon>Saliceae</taxon>
        <taxon>Salix</taxon>
    </lineage>
</organism>
<evidence type="ECO:0000256" key="4">
    <source>
        <dbReference type="ARBA" id="ARBA00023001"/>
    </source>
</evidence>
<dbReference type="InterPro" id="IPR012341">
    <property type="entry name" value="6hp_glycosidase-like_sf"/>
</dbReference>
<gene>
    <name evidence="11" type="ORF">OIU85_018563</name>
</gene>
<evidence type="ECO:0000259" key="10">
    <source>
        <dbReference type="Pfam" id="PF00759"/>
    </source>
</evidence>
<protein>
    <recommendedName>
        <fullName evidence="9">Endoglucanase</fullName>
        <ecNumber evidence="9">3.2.1.4</ecNumber>
    </recommendedName>
</protein>
<dbReference type="GO" id="GO:0008810">
    <property type="term" value="F:cellulase activity"/>
    <property type="evidence" value="ECO:0007669"/>
    <property type="project" value="UniProtKB-EC"/>
</dbReference>
<evidence type="ECO:0000256" key="6">
    <source>
        <dbReference type="ARBA" id="ARBA00023295"/>
    </source>
</evidence>
<evidence type="ECO:0000256" key="1">
    <source>
        <dbReference type="ARBA" id="ARBA00000966"/>
    </source>
</evidence>
<evidence type="ECO:0000313" key="12">
    <source>
        <dbReference type="Proteomes" id="UP001151529"/>
    </source>
</evidence>
<evidence type="ECO:0000256" key="7">
    <source>
        <dbReference type="ARBA" id="ARBA00023326"/>
    </source>
</evidence>
<comment type="catalytic activity">
    <reaction evidence="1 9">
        <text>Endohydrolysis of (1-&gt;4)-beta-D-glucosidic linkages in cellulose, lichenin and cereal beta-D-glucans.</text>
        <dbReference type="EC" id="3.2.1.4"/>
    </reaction>
</comment>
<dbReference type="Proteomes" id="UP001151529">
    <property type="component" value="Chromosome 5"/>
</dbReference>
<feature type="domain" description="Glycoside hydrolase family 9" evidence="10">
    <location>
        <begin position="4"/>
        <end position="88"/>
    </location>
</feature>
<dbReference type="InterPro" id="IPR018221">
    <property type="entry name" value="Glyco_hydro_9_His_AS"/>
</dbReference>
<feature type="active site" evidence="8">
    <location>
        <position position="303"/>
    </location>
</feature>
<dbReference type="SUPFAM" id="SSF48208">
    <property type="entry name" value="Six-hairpin glycosidases"/>
    <property type="match status" value="1"/>
</dbReference>
<reference evidence="11" key="2">
    <citation type="journal article" date="2023" name="Int. J. Mol. Sci.">
        <title>De Novo Assembly and Annotation of 11 Diverse Shrub Willow (Salix) Genomes Reveals Novel Gene Organization in Sex-Linked Regions.</title>
        <authorList>
            <person name="Hyden B."/>
            <person name="Feng K."/>
            <person name="Yates T.B."/>
            <person name="Jawdy S."/>
            <person name="Cereghino C."/>
            <person name="Smart L.B."/>
            <person name="Muchero W."/>
        </authorList>
    </citation>
    <scope>NUCLEOTIDE SEQUENCE [LARGE SCALE GENOMIC DNA]</scope>
    <source>
        <tissue evidence="11">Shoot tip</tissue>
    </source>
</reference>
<accession>A0A9Q0ZJ48</accession>
<dbReference type="EC" id="3.2.1.4" evidence="9"/>
<feature type="domain" description="Glycoside hydrolase family 9" evidence="10">
    <location>
        <begin position="90"/>
        <end position="373"/>
    </location>
</feature>
<sequence>MEVKQKLDLSKGMYDAGDHMKFGLPMAFTATVLSWAILEYGDQMDAVNQLTPAKGSLKWITDYLINAHPEANVLYIQVCSYSMASKCFYFKHAKELFTFADKYRVLYSESIPEVATYYNSTGYGDELLWAASWLYHATGDKSYLQYVTGQNGKLFAQWGSPTWFSWDNKLAGAQVLLSRLTFLGNKDTSNSNLQMYRKTAEAVMCGLIPDSPTATKSRTDGGLIWVSEWNALQHPVASAFLACLYSDYMLSSGTAKLSCNGDSYKPSDLRKFAKSQADYVLGNNPMKMSYLVGYGEKYPQYVHHRGASIPADATTGCKDGWKWLESTEPNPNVATGALVGGPFLNETFVSNDRNNSMQVEPSTYNSALIVGLLSGLVTTSSVVQSFT</sequence>
<evidence type="ECO:0000256" key="9">
    <source>
        <dbReference type="RuleBase" id="RU361166"/>
    </source>
</evidence>
<keyword evidence="12" id="KW-1185">Reference proteome</keyword>
<keyword evidence="5 8" id="KW-0119">Carbohydrate metabolism</keyword>
<keyword evidence="3 8" id="KW-0378">Hydrolase</keyword>
<dbReference type="OrthoDB" id="10257085at2759"/>
<keyword evidence="4 9" id="KW-0136">Cellulose degradation</keyword>
<dbReference type="AlphaFoldDB" id="A0A9Q0ZJ48"/>
<dbReference type="Gene3D" id="1.50.10.10">
    <property type="match status" value="2"/>
</dbReference>
<evidence type="ECO:0000256" key="2">
    <source>
        <dbReference type="ARBA" id="ARBA00007072"/>
    </source>
</evidence>